<dbReference type="InterPro" id="IPR004252">
    <property type="entry name" value="Probable_transposase_24"/>
</dbReference>
<protein>
    <submittedName>
        <fullName evidence="2">Uncharacterized protein</fullName>
    </submittedName>
</protein>
<feature type="region of interest" description="Disordered" evidence="1">
    <location>
        <begin position="1"/>
        <end position="34"/>
    </location>
</feature>
<keyword evidence="3" id="KW-1185">Reference proteome</keyword>
<sequence length="441" mass="50145">MTDRNPRRQRRRRGGARLSDADSHSPEAMGVGERMYGSPVRVPLTGADSTSFMPTPRVDARIGNPFLDPNQVPGLNQDAGDTSGAGEVNTAFRNTYGSFMPYNANLIMSALGSMQQGQPLPQSPLHSTPHPIPHPAVVPTPQCTPEPQATSQQSGGRTLPWSEHEVVVRDKSLIEPEGDTYLLYYPFTKYEMLLVCNSMLVILYSLIQYKYYHWLPQHDRKVRRNFEVSGAKQLKNLFAYARKLGKVPDWVSPSNWAQLQKYWEGFDFQKLSSQNKKNRSSDPEGMGPSLHTYASIPITEQCRRLATSLQREPTVDELYKDTHMRRKKDNQGNWVCKKSELRLEEHRKRWQEYRSSHSSTDDNSQSPLLPERDIWVQGNLTRKGRVYGFGAEGVVMKQWSRLSVSSRSSSVNNYDAREMAMRLNESAVKAAEDARHAEEAR</sequence>
<comment type="caution">
    <text evidence="2">The sequence shown here is derived from an EMBL/GenBank/DDBJ whole genome shotgun (WGS) entry which is preliminary data.</text>
</comment>
<dbReference type="Pfam" id="PF03004">
    <property type="entry name" value="Transposase_24"/>
    <property type="match status" value="1"/>
</dbReference>
<dbReference type="EMBL" id="JAKOGI010000552">
    <property type="protein sequence ID" value="KAJ8433273.1"/>
    <property type="molecule type" value="Genomic_DNA"/>
</dbReference>
<gene>
    <name evidence="2" type="ORF">Cgig2_001671</name>
</gene>
<name>A0A9Q1Q8V9_9CARY</name>
<evidence type="ECO:0000313" key="3">
    <source>
        <dbReference type="Proteomes" id="UP001153076"/>
    </source>
</evidence>
<reference evidence="2" key="1">
    <citation type="submission" date="2022-04" db="EMBL/GenBank/DDBJ databases">
        <title>Carnegiea gigantea Genome sequencing and assembly v2.</title>
        <authorList>
            <person name="Copetti D."/>
            <person name="Sanderson M.J."/>
            <person name="Burquez A."/>
            <person name="Wojciechowski M.F."/>
        </authorList>
    </citation>
    <scope>NUCLEOTIDE SEQUENCE</scope>
    <source>
        <strain evidence="2">SGP5-SGP5p</strain>
        <tissue evidence="2">Aerial part</tissue>
    </source>
</reference>
<dbReference type="Proteomes" id="UP001153076">
    <property type="component" value="Unassembled WGS sequence"/>
</dbReference>
<dbReference type="AlphaFoldDB" id="A0A9Q1Q8V9"/>
<dbReference type="OrthoDB" id="1418522at2759"/>
<proteinExistence type="predicted"/>
<evidence type="ECO:0000313" key="2">
    <source>
        <dbReference type="EMBL" id="KAJ8433273.1"/>
    </source>
</evidence>
<accession>A0A9Q1Q8V9</accession>
<evidence type="ECO:0000256" key="1">
    <source>
        <dbReference type="SAM" id="MobiDB-lite"/>
    </source>
</evidence>
<organism evidence="2 3">
    <name type="scientific">Carnegiea gigantea</name>
    <dbReference type="NCBI Taxonomy" id="171969"/>
    <lineage>
        <taxon>Eukaryota</taxon>
        <taxon>Viridiplantae</taxon>
        <taxon>Streptophyta</taxon>
        <taxon>Embryophyta</taxon>
        <taxon>Tracheophyta</taxon>
        <taxon>Spermatophyta</taxon>
        <taxon>Magnoliopsida</taxon>
        <taxon>eudicotyledons</taxon>
        <taxon>Gunneridae</taxon>
        <taxon>Pentapetalae</taxon>
        <taxon>Caryophyllales</taxon>
        <taxon>Cactineae</taxon>
        <taxon>Cactaceae</taxon>
        <taxon>Cactoideae</taxon>
        <taxon>Echinocereeae</taxon>
        <taxon>Carnegiea</taxon>
    </lineage>
</organism>